<dbReference type="InterPro" id="IPR007159">
    <property type="entry name" value="SpoVT-AbrB_dom"/>
</dbReference>
<evidence type="ECO:0000313" key="3">
    <source>
        <dbReference type="Proteomes" id="UP000015524"/>
    </source>
</evidence>
<feature type="domain" description="SpoVT-AbrB" evidence="1">
    <location>
        <begin position="8"/>
        <end position="53"/>
    </location>
</feature>
<dbReference type="SMART" id="SM00966">
    <property type="entry name" value="SpoVT_AbrB"/>
    <property type="match status" value="1"/>
</dbReference>
<accession>T0G8L2</accession>
<dbReference type="InterPro" id="IPR037914">
    <property type="entry name" value="SpoVT-AbrB_sf"/>
</dbReference>
<protein>
    <recommendedName>
        <fullName evidence="1">SpoVT-AbrB domain-containing protein</fullName>
    </recommendedName>
</protein>
<dbReference type="RefSeq" id="WP_021247158.1">
    <property type="nucleotide sequence ID" value="NZ_KQ130471.1"/>
</dbReference>
<dbReference type="AlphaFoldDB" id="T0G8L2"/>
<proteinExistence type="predicted"/>
<dbReference type="PATRIC" id="fig|1114964.3.peg.4552"/>
<dbReference type="Proteomes" id="UP000015524">
    <property type="component" value="Unassembled WGS sequence"/>
</dbReference>
<dbReference type="SUPFAM" id="SSF89447">
    <property type="entry name" value="AbrB/MazE/MraZ-like"/>
    <property type="match status" value="1"/>
</dbReference>
<keyword evidence="3" id="KW-1185">Reference proteome</keyword>
<gene>
    <name evidence="2" type="ORF">L485_23205</name>
</gene>
<reference evidence="2 3" key="1">
    <citation type="journal article" date="2013" name="Genome Announc.">
        <title>Draft Genome Sequence of a Hexachlorocyclohexane-Degrading Bacterium, Sphingobium baderi Strain LL03T.</title>
        <authorList>
            <person name="Kaur J."/>
            <person name="Verma H."/>
            <person name="Tripathi C."/>
            <person name="Khurana J.P."/>
            <person name="Lal R."/>
        </authorList>
    </citation>
    <scope>NUCLEOTIDE SEQUENCE [LARGE SCALE GENOMIC DNA]</scope>
    <source>
        <strain evidence="2 3">LL03</strain>
    </source>
</reference>
<dbReference type="Gene3D" id="2.10.260.10">
    <property type="match status" value="1"/>
</dbReference>
<comment type="caution">
    <text evidence="2">The sequence shown here is derived from an EMBL/GenBank/DDBJ whole genome shotgun (WGS) entry which is preliminary data.</text>
</comment>
<dbReference type="eggNOG" id="COG2336">
    <property type="taxonomic scope" value="Bacteria"/>
</dbReference>
<dbReference type="GO" id="GO:0003677">
    <property type="term" value="F:DNA binding"/>
    <property type="evidence" value="ECO:0007669"/>
    <property type="project" value="InterPro"/>
</dbReference>
<dbReference type="EMBL" id="ATIB01000088">
    <property type="protein sequence ID" value="EQA96986.1"/>
    <property type="molecule type" value="Genomic_DNA"/>
</dbReference>
<evidence type="ECO:0000313" key="2">
    <source>
        <dbReference type="EMBL" id="EQA96986.1"/>
    </source>
</evidence>
<evidence type="ECO:0000259" key="1">
    <source>
        <dbReference type="SMART" id="SM00966"/>
    </source>
</evidence>
<organism evidence="2 3">
    <name type="scientific">Sphingobium baderi LL03</name>
    <dbReference type="NCBI Taxonomy" id="1114964"/>
    <lineage>
        <taxon>Bacteria</taxon>
        <taxon>Pseudomonadati</taxon>
        <taxon>Pseudomonadota</taxon>
        <taxon>Alphaproteobacteria</taxon>
        <taxon>Sphingomonadales</taxon>
        <taxon>Sphingomonadaceae</taxon>
        <taxon>Sphingobium</taxon>
    </lineage>
</organism>
<sequence length="86" mass="9241">MTMQAAIRRMGNSAGILLPKPVLAHLQVQAGDMLDLDLENGRVVLSALKPHPRAGWAEAAKELAEAGDDGAAWPYFANTDDATLEW</sequence>
<name>T0G8L2_9SPHN</name>